<sequence length="496" mass="57540">MAASPLKMINSDQNVQFIDDDEGLTLKKCNEYTQEFRDNANDRTIYVFDYKGLPVNLNRITLKKLKDKNRWDIIKHPLVLNYINEILVASALTYAIHILIYFVFLFLLYSYIHTDPQTWNNSIVTLLVSFFIFTLLVKAKLKTERDPCNRISTWFCVSYVFTFLTYAVTLFFIWSPIIFNFDNYNLELKRTISWFLPIIAIISSWIQCLYILRKSPCGPYILMMSKILRSFLGTIFIWVPTLLCFAFSFQLVMRESGKDPWNDQILANSSSVFMTMFQSFTKTSAMMIGEVEANDILELRAWIANLLLIVFEVITVILLMNLMISLAVGDVSELRKYSDIELLKIKVNYCIEALHLSEFTACCPWTPLFKQKINNIAVIYKHENQIFTLFKELGNRLTFPTNIVEKPQIHDLTLNAESIRLIFSNIAPGSTLDRLHVLGVENAIIRVKEVPGSGISPITNEGFKNELSFLKDEESCFKKFQRWLIGLNWNSLYKAD</sequence>
<evidence type="ECO:0000313" key="1">
    <source>
        <dbReference type="Proteomes" id="UP000887576"/>
    </source>
</evidence>
<evidence type="ECO:0000313" key="2">
    <source>
        <dbReference type="WBParaSite" id="JU765_v2.g16657.t1"/>
    </source>
</evidence>
<organism evidence="1 2">
    <name type="scientific">Panagrolaimus sp. JU765</name>
    <dbReference type="NCBI Taxonomy" id="591449"/>
    <lineage>
        <taxon>Eukaryota</taxon>
        <taxon>Metazoa</taxon>
        <taxon>Ecdysozoa</taxon>
        <taxon>Nematoda</taxon>
        <taxon>Chromadorea</taxon>
        <taxon>Rhabditida</taxon>
        <taxon>Tylenchina</taxon>
        <taxon>Panagrolaimomorpha</taxon>
        <taxon>Panagrolaimoidea</taxon>
        <taxon>Panagrolaimidae</taxon>
        <taxon>Panagrolaimus</taxon>
    </lineage>
</organism>
<accession>A0AC34QIC0</accession>
<dbReference type="Proteomes" id="UP000887576">
    <property type="component" value="Unplaced"/>
</dbReference>
<protein>
    <submittedName>
        <fullName evidence="2">Ion transport domain-containing protein</fullName>
    </submittedName>
</protein>
<proteinExistence type="predicted"/>
<name>A0AC34QIC0_9BILA</name>
<reference evidence="2" key="1">
    <citation type="submission" date="2022-11" db="UniProtKB">
        <authorList>
            <consortium name="WormBaseParasite"/>
        </authorList>
    </citation>
    <scope>IDENTIFICATION</scope>
</reference>
<dbReference type="WBParaSite" id="JU765_v2.g16657.t1">
    <property type="protein sequence ID" value="JU765_v2.g16657.t1"/>
    <property type="gene ID" value="JU765_v2.g16657"/>
</dbReference>